<sequence>MTISRRPRAFIGSSAEAIPIARAVAEAIERQVEVNAWYANTFQANDYTMEALERELDANDFGIFVFAAEDVATIRNETHFITRDNTLYEMGLFWGRLGRRRVFCLVPSVVPQPKEAGPASIHLPSDLDGLTLLRYDAAHSRGPHSGVSTACGRILTAMRSEGPFKQRHEILAESETLVQRKDSVLHFFWEFLKNVDIADAEQRYAAYAEAIRNSILPPAGYRTTGAALWKLTDDGHIRQVGGNVGRGRTFPIRADEGRSAEDEPIIVVRVHLDGRWSFFSRRAIADVHVLCYPLGSEHVLSVHFSGSRPLAAARLKEIVEMNDDLLATVRSLIGGDSR</sequence>
<evidence type="ECO:0000313" key="3">
    <source>
        <dbReference type="Proteomes" id="UP000234789"/>
    </source>
</evidence>
<protein>
    <recommendedName>
        <fullName evidence="1">CD-NTase-associated protein 12/Pycsar effector protein TIR domain-containing protein</fullName>
    </recommendedName>
</protein>
<name>A0A2N5N2G8_9BACL</name>
<evidence type="ECO:0000313" key="2">
    <source>
        <dbReference type="EMBL" id="PLT44516.1"/>
    </source>
</evidence>
<proteinExistence type="predicted"/>
<evidence type="ECO:0000259" key="1">
    <source>
        <dbReference type="Pfam" id="PF10137"/>
    </source>
</evidence>
<dbReference type="OrthoDB" id="5497289at2"/>
<dbReference type="EMBL" id="NFEZ01000004">
    <property type="protein sequence ID" value="PLT44516.1"/>
    <property type="molecule type" value="Genomic_DNA"/>
</dbReference>
<dbReference type="AlphaFoldDB" id="A0A2N5N2G8"/>
<reference evidence="2 3" key="1">
    <citation type="submission" date="2017-05" db="EMBL/GenBank/DDBJ databases">
        <title>Functional genome analysis of Paenibacillus pasadenensis strain R16: insights on endophytic life style and antifungal activity.</title>
        <authorList>
            <person name="Passera A."/>
            <person name="Marcolungo L."/>
            <person name="Casati P."/>
            <person name="Brasca M."/>
            <person name="Quaglino F."/>
            <person name="Delledonne M."/>
        </authorList>
    </citation>
    <scope>NUCLEOTIDE SEQUENCE [LARGE SCALE GENOMIC DNA]</scope>
    <source>
        <strain evidence="2 3">R16</strain>
    </source>
</reference>
<dbReference type="Pfam" id="PF10137">
    <property type="entry name" value="CAP12-PCTIR_TIR"/>
    <property type="match status" value="1"/>
</dbReference>
<dbReference type="Proteomes" id="UP000234789">
    <property type="component" value="Unassembled WGS sequence"/>
</dbReference>
<dbReference type="InterPro" id="IPR019302">
    <property type="entry name" value="CAP12/PCTIR_TIR_dom"/>
</dbReference>
<organism evidence="2 3">
    <name type="scientific">Paenibacillus pasadenensis</name>
    <dbReference type="NCBI Taxonomy" id="217090"/>
    <lineage>
        <taxon>Bacteria</taxon>
        <taxon>Bacillati</taxon>
        <taxon>Bacillota</taxon>
        <taxon>Bacilli</taxon>
        <taxon>Bacillales</taxon>
        <taxon>Paenibacillaceae</taxon>
        <taxon>Paenibacillus</taxon>
    </lineage>
</organism>
<gene>
    <name evidence="2" type="ORF">B8V81_2947</name>
</gene>
<keyword evidence="3" id="KW-1185">Reference proteome</keyword>
<dbReference type="RefSeq" id="WP_028598070.1">
    <property type="nucleotide sequence ID" value="NZ_BIMM01000037.1"/>
</dbReference>
<accession>A0A2N5N2G8</accession>
<comment type="caution">
    <text evidence="2">The sequence shown here is derived from an EMBL/GenBank/DDBJ whole genome shotgun (WGS) entry which is preliminary data.</text>
</comment>
<dbReference type="GO" id="GO:0050135">
    <property type="term" value="F:NADP+ nucleosidase activity"/>
    <property type="evidence" value="ECO:0007669"/>
    <property type="project" value="InterPro"/>
</dbReference>
<feature type="domain" description="CD-NTase-associated protein 12/Pycsar effector protein TIR" evidence="1">
    <location>
        <begin position="9"/>
        <end position="136"/>
    </location>
</feature>